<reference evidence="8" key="1">
    <citation type="submission" date="2022-07" db="EMBL/GenBank/DDBJ databases">
        <authorList>
            <person name="Trinca V."/>
            <person name="Uliana J.V.C."/>
            <person name="Torres T.T."/>
            <person name="Ward R.J."/>
            <person name="Monesi N."/>
        </authorList>
    </citation>
    <scope>NUCLEOTIDE SEQUENCE</scope>
    <source>
        <strain evidence="8">HSMRA1968</strain>
        <tissue evidence="8">Whole embryos</tissue>
    </source>
</reference>
<sequence>MTLPWRQGWPLGVSGAVVLHLGALDESIIRPNDIYICIQPNADQISTNPQLCAVWRRSGNIIYHPLNPDKSHLSPIALEMLAEDLPNLLQSLLIGVERAINRVPLDELSFPSDCINEKIDYPKLDKSTQNKLILTPTGSPKCGIKRRELITKNKLINKIALKRIISSKSDQRMDTNDEGSDRSDDSPEPISMPLFCLGGSFPHIDSDEDSYDDSAKNNNAEARLPHDIVAPRSIQDLPEKLLTSGIYLPGTHDLNGSPIIQIEAENLITAGVNCYEIATVLLYYSTIPLNSCFTIHTIATNTSQLAMLDLLDTSLHLLHGHVKFNVVLVSCLFKSDNLKKDHLPASNIKLVYVTALSDFISNHQIPKICGGTHEHNQTYWCEFFANLEPLQNQCLAAGRRLVSVMGDIRSCDNQGIPTRRQLYTQHRSLSRALMDPELQNLRRKGHTNLTKLKEIARYLCGQNVETNCSNFQSAQMEKKSNPVSTRLCEVVTIFDEVDRAAKRLEQLTEQRRELLRELTRQRAMEDEINEVISWIRDDGEVTLNKFSGVPLECEAVIKDHEHDFEKFYFISMKHLAKGRDLQDAALDANGLQNSSKHLNENLAAFSERLETTRERIEGAARLHHLLNLHLKEDDVQNEMQRLAEKIGVTGLVERCKENINVKTSTPNRQKPHATSVDSFCRCWTNDDSPNRDPGGLPQSIDEVHLERKLRSTLQDDDEEDHSKMADSGVGGCERCEENNELVRSCSCQSFEDQTLACGKSNNSDDLEDDCYESNSKQLDYQAPMQPNAHLYSYESNLNLPTFENCYGLDPRTQKTLLFIMREMIGTERDYVRSLHYIIENYTEELNREDIPQAMRGQRNVIFGNVEKICEFHQQHFLHELERCEGNPLKVGAAFLKHESKFYLYALYNKNKPKSDSLMSEYGSSFFRSKQIELDDKMDLASYLLKPVQRMGKYALLLQQLMKAVTSVQGPVLQEISEDVEELQRAEEMVRFQLRHGNDLLAMDSLRDCDVNVKEQGRLLRQNEFLVWQGRGGKKTLRQVFLFEELVLFSKARRFPDHKNLDIYLYKNSIKTSDIGLTACIGDSPKFEIWFRKRKPEDTWTLQSMSEDIKKAWTEEISKLLWKQAKRNRDIRMAEMSSMGIGNKPCLDIRPSQNQINDRSITISQLEKAPKFRNSFSGTLPEMKSARRPNSLISLGSSFSSGTSSSSLCTSSSSSNGSHSRNTGNMTLELINETKPLQTTVHLRKHQRSTTLVSQLSMESGIIADMSMSPDADASTDQQLWPTCLKKSNSSTDQKPTDETLLSTNITDPYTTADSIAVHL</sequence>
<evidence type="ECO:0000256" key="1">
    <source>
        <dbReference type="ARBA" id="ARBA00022553"/>
    </source>
</evidence>
<evidence type="ECO:0000256" key="3">
    <source>
        <dbReference type="SAM" id="Coils"/>
    </source>
</evidence>
<evidence type="ECO:0000256" key="5">
    <source>
        <dbReference type="SAM" id="SignalP"/>
    </source>
</evidence>
<dbReference type="CDD" id="cd00160">
    <property type="entry name" value="RhoGEF"/>
    <property type="match status" value="1"/>
</dbReference>
<dbReference type="Proteomes" id="UP001151699">
    <property type="component" value="Chromosome C"/>
</dbReference>
<dbReference type="OrthoDB" id="6152532at2759"/>
<dbReference type="GO" id="GO:0005085">
    <property type="term" value="F:guanyl-nucleotide exchange factor activity"/>
    <property type="evidence" value="ECO:0007669"/>
    <property type="project" value="UniProtKB-KW"/>
</dbReference>
<dbReference type="SUPFAM" id="SSF50729">
    <property type="entry name" value="PH domain-like"/>
    <property type="match status" value="1"/>
</dbReference>
<dbReference type="EMBL" id="WJQU01000004">
    <property type="protein sequence ID" value="KAJ6634647.1"/>
    <property type="molecule type" value="Genomic_DNA"/>
</dbReference>
<dbReference type="InterPro" id="IPR035899">
    <property type="entry name" value="DBL_dom_sf"/>
</dbReference>
<feature type="region of interest" description="Disordered" evidence="4">
    <location>
        <begin position="167"/>
        <end position="188"/>
    </location>
</feature>
<dbReference type="FunFam" id="1.20.900.10:FF:000028">
    <property type="entry name" value="Puratrophin-1-like, isoform D"/>
    <property type="match status" value="1"/>
</dbReference>
<feature type="domain" description="DH" evidence="7">
    <location>
        <begin position="815"/>
        <end position="999"/>
    </location>
</feature>
<dbReference type="InterPro" id="IPR001849">
    <property type="entry name" value="PH_domain"/>
</dbReference>
<feature type="compositionally biased region" description="Low complexity" evidence="4">
    <location>
        <begin position="1196"/>
        <end position="1222"/>
    </location>
</feature>
<evidence type="ECO:0000259" key="7">
    <source>
        <dbReference type="PROSITE" id="PS50010"/>
    </source>
</evidence>
<dbReference type="InterPro" id="IPR011993">
    <property type="entry name" value="PH-like_dom_sf"/>
</dbReference>
<dbReference type="FunFam" id="2.30.29.30:FF:000078">
    <property type="entry name" value="Guanine nucleotide exchange factor DBS"/>
    <property type="match status" value="1"/>
</dbReference>
<keyword evidence="1" id="KW-0597">Phosphoprotein</keyword>
<proteinExistence type="predicted"/>
<dbReference type="SMART" id="SM00325">
    <property type="entry name" value="RhoGEF"/>
    <property type="match status" value="1"/>
</dbReference>
<dbReference type="CDD" id="cd13242">
    <property type="entry name" value="PH_puratrophin-1"/>
    <property type="match status" value="1"/>
</dbReference>
<evidence type="ECO:0000313" key="8">
    <source>
        <dbReference type="EMBL" id="KAJ6634647.1"/>
    </source>
</evidence>
<dbReference type="PANTHER" id="PTHR45845:SF3">
    <property type="entry name" value="PURATROPHIN-1-LIKE, ISOFORM A"/>
    <property type="match status" value="1"/>
</dbReference>
<keyword evidence="5" id="KW-0732">Signal</keyword>
<dbReference type="Gene3D" id="1.20.58.60">
    <property type="match status" value="1"/>
</dbReference>
<organism evidence="8 9">
    <name type="scientific">Pseudolycoriella hygida</name>
    <dbReference type="NCBI Taxonomy" id="35572"/>
    <lineage>
        <taxon>Eukaryota</taxon>
        <taxon>Metazoa</taxon>
        <taxon>Ecdysozoa</taxon>
        <taxon>Arthropoda</taxon>
        <taxon>Hexapoda</taxon>
        <taxon>Insecta</taxon>
        <taxon>Pterygota</taxon>
        <taxon>Neoptera</taxon>
        <taxon>Endopterygota</taxon>
        <taxon>Diptera</taxon>
        <taxon>Nematocera</taxon>
        <taxon>Sciaroidea</taxon>
        <taxon>Sciaridae</taxon>
        <taxon>Pseudolycoriella</taxon>
    </lineage>
</organism>
<dbReference type="PANTHER" id="PTHR45845">
    <property type="entry name" value="RHO GUANINE NUCLEOTIDE EXCHANGE FACTOR-RELATED"/>
    <property type="match status" value="1"/>
</dbReference>
<evidence type="ECO:0000313" key="9">
    <source>
        <dbReference type="Proteomes" id="UP001151699"/>
    </source>
</evidence>
<feature type="coiled-coil region" evidence="3">
    <location>
        <begin position="595"/>
        <end position="645"/>
    </location>
</feature>
<feature type="coiled-coil region" evidence="3">
    <location>
        <begin position="490"/>
        <end position="524"/>
    </location>
</feature>
<dbReference type="InterPro" id="IPR000219">
    <property type="entry name" value="DH_dom"/>
</dbReference>
<dbReference type="Gene3D" id="2.30.29.30">
    <property type="entry name" value="Pleckstrin-homology domain (PH domain)/Phosphotyrosine-binding domain (PTB)"/>
    <property type="match status" value="1"/>
</dbReference>
<feature type="signal peptide" evidence="5">
    <location>
        <begin position="1"/>
        <end position="15"/>
    </location>
</feature>
<keyword evidence="2" id="KW-0344">Guanine-nucleotide releasing factor</keyword>
<name>A0A9Q0RW69_9DIPT</name>
<feature type="compositionally biased region" description="Basic and acidic residues" evidence="4">
    <location>
        <begin position="169"/>
        <end position="185"/>
    </location>
</feature>
<gene>
    <name evidence="8" type="primary">PLEKHG4</name>
    <name evidence="8" type="ORF">Bhyg_13223</name>
</gene>
<dbReference type="InterPro" id="IPR052231">
    <property type="entry name" value="Rho_GEF_signaling-related"/>
</dbReference>
<evidence type="ECO:0000256" key="2">
    <source>
        <dbReference type="ARBA" id="ARBA00022658"/>
    </source>
</evidence>
<keyword evidence="9" id="KW-1185">Reference proteome</keyword>
<dbReference type="PROSITE" id="PS50010">
    <property type="entry name" value="DH_2"/>
    <property type="match status" value="1"/>
</dbReference>
<evidence type="ECO:0000256" key="4">
    <source>
        <dbReference type="SAM" id="MobiDB-lite"/>
    </source>
</evidence>
<dbReference type="Gene3D" id="1.20.900.10">
    <property type="entry name" value="Dbl homology (DH) domain"/>
    <property type="match status" value="1"/>
</dbReference>
<dbReference type="PROSITE" id="PS50003">
    <property type="entry name" value="PH_DOMAIN"/>
    <property type="match status" value="1"/>
</dbReference>
<keyword evidence="3" id="KW-0175">Coiled coil</keyword>
<comment type="caution">
    <text evidence="8">The sequence shown here is derived from an EMBL/GenBank/DDBJ whole genome shotgun (WGS) entry which is preliminary data.</text>
</comment>
<dbReference type="SMART" id="SM00233">
    <property type="entry name" value="PH"/>
    <property type="match status" value="1"/>
</dbReference>
<protein>
    <submittedName>
        <fullName evidence="8">Puratrophin-1</fullName>
    </submittedName>
</protein>
<feature type="domain" description="PH" evidence="6">
    <location>
        <begin position="1011"/>
        <end position="1121"/>
    </location>
</feature>
<accession>A0A9Q0RW69</accession>
<feature type="region of interest" description="Disordered" evidence="4">
    <location>
        <begin position="1196"/>
        <end position="1223"/>
    </location>
</feature>
<dbReference type="InterPro" id="IPR055251">
    <property type="entry name" value="SOS1_NGEF_PH"/>
</dbReference>
<evidence type="ECO:0000259" key="6">
    <source>
        <dbReference type="PROSITE" id="PS50003"/>
    </source>
</evidence>
<dbReference type="SUPFAM" id="SSF48065">
    <property type="entry name" value="DBL homology domain (DH-domain)"/>
    <property type="match status" value="1"/>
</dbReference>
<dbReference type="Pfam" id="PF22697">
    <property type="entry name" value="SOS1_NGEF_PH"/>
    <property type="match status" value="1"/>
</dbReference>
<feature type="chain" id="PRO_5040298692" evidence="5">
    <location>
        <begin position="16"/>
        <end position="1319"/>
    </location>
</feature>
<dbReference type="Pfam" id="PF00621">
    <property type="entry name" value="RhoGEF"/>
    <property type="match status" value="1"/>
</dbReference>